<keyword evidence="6" id="KW-0812">Transmembrane</keyword>
<evidence type="ECO:0000256" key="5">
    <source>
        <dbReference type="ARBA" id="ARBA00022777"/>
    </source>
</evidence>
<dbReference type="RefSeq" id="WP_131597542.1">
    <property type="nucleotide sequence ID" value="NZ_SJSL01000007.1"/>
</dbReference>
<dbReference type="InterPro" id="IPR024478">
    <property type="entry name" value="HlyB_4HB_MCP"/>
</dbReference>
<dbReference type="GO" id="GO:0006355">
    <property type="term" value="P:regulation of DNA-templated transcription"/>
    <property type="evidence" value="ECO:0007669"/>
    <property type="project" value="InterPro"/>
</dbReference>
<dbReference type="PROSITE" id="PS50112">
    <property type="entry name" value="PAS"/>
    <property type="match status" value="3"/>
</dbReference>
<dbReference type="Proteomes" id="UP000293347">
    <property type="component" value="Unassembled WGS sequence"/>
</dbReference>
<dbReference type="InterPro" id="IPR013655">
    <property type="entry name" value="PAS_fold_3"/>
</dbReference>
<feature type="domain" description="PAS" evidence="7">
    <location>
        <begin position="222"/>
        <end position="265"/>
    </location>
</feature>
<keyword evidence="6" id="KW-0472">Membrane</keyword>
<dbReference type="OrthoDB" id="1522284at2"/>
<dbReference type="AlphaFoldDB" id="A0A4R0NEN3"/>
<dbReference type="SMART" id="SM00086">
    <property type="entry name" value="PAC"/>
    <property type="match status" value="5"/>
</dbReference>
<evidence type="ECO:0000259" key="7">
    <source>
        <dbReference type="PROSITE" id="PS50112"/>
    </source>
</evidence>
<sequence>MLSRLNAPKKLYLLLVVTSASIIGIGVYGGLEMKKMYHYTQTLYVDRVFPLQQLTRSRDSYSYGILVTAQRIMSRDISYIEGLKIIGEAEKKIAEDWKGYMQTYLTPQEKHFAQQWFVLMQRSTATLQKLKVVLKKDDSVATQTFITGELHPAMGRIINKINQLIALQVQIGGEVYNDSKQTYQRAQLKFLFLIISSLTFAVAFSYYLIQTVRDLIKNLKKSKDKYYSLIAHANDPVFLLNKSGSFIEVNECMCQLLGYTEEELLTMGLSDLFTAEQLQRTPLQLELLEKNKTLLLEKKWLKKDGTTADVEINTRVFEGIGYLAIARDISNRLRTDQVLRESERKYRNIFENVQDAFFQTDLDGVIIELSPSITRHLGYTQQELIGSYAADLYANPKDREYALEILGETGELKDYQVSFKSKSGDAIFVVLNVRLIPCSDELPGHFDGSLRNITEKKRIENELAEHKQLLDIFIEHSPASLAMFDTNMKYIATSNKWMIENDILGQNLVGKNHYEIFPDLPQHFKDGHKRSLQGAIEKNEEDSFINPDGTLEWIRWENRPWYKESGKIGGIIMLTEVITERKNATELFKQQFENSPDTILIVNRDLKIESMNRGVPGGRAFEEIIGMDCIEILPKESQGISRRSIMRCLETGVTQESEIRLGNGSLVRARFVPIAFHGEISRVMIIATDITEQRIAEEKQKKSEEKHRALIENISDTIILINKQYEITYQSPSFVRSAGFSLEELGDKTVLDFIHPADLQKCKDDLQKAALVPGIPQNINYQILHKEGHYIWIEGTITNLIENDSVNAYIVIYRDITQRKGDEQRLRLAYERSKKQLEFITDLIWKQSHILRGPLANLKGLSLIIEQDPGDITTLRYFMTELDAMDGVLRKMAEDAAKNVID</sequence>
<feature type="transmembrane region" description="Helical" evidence="6">
    <location>
        <begin position="190"/>
        <end position="209"/>
    </location>
</feature>
<dbReference type="InterPro" id="IPR013656">
    <property type="entry name" value="PAS_4"/>
</dbReference>
<dbReference type="Pfam" id="PF08448">
    <property type="entry name" value="PAS_4"/>
    <property type="match status" value="2"/>
</dbReference>
<feature type="transmembrane region" description="Helical" evidence="6">
    <location>
        <begin position="12"/>
        <end position="31"/>
    </location>
</feature>
<evidence type="ECO:0000256" key="6">
    <source>
        <dbReference type="SAM" id="Phobius"/>
    </source>
</evidence>
<dbReference type="Pfam" id="PF08447">
    <property type="entry name" value="PAS_3"/>
    <property type="match status" value="1"/>
</dbReference>
<keyword evidence="5" id="KW-0418">Kinase</keyword>
<keyword evidence="4" id="KW-0808">Transferase</keyword>
<keyword evidence="10" id="KW-1185">Reference proteome</keyword>
<feature type="domain" description="PAC" evidence="8">
    <location>
        <begin position="538"/>
        <end position="590"/>
    </location>
</feature>
<evidence type="ECO:0000256" key="2">
    <source>
        <dbReference type="ARBA" id="ARBA00012438"/>
    </source>
</evidence>
<dbReference type="Pfam" id="PF13426">
    <property type="entry name" value="PAS_9"/>
    <property type="match status" value="1"/>
</dbReference>
<comment type="caution">
    <text evidence="9">The sequence shown here is derived from an EMBL/GenBank/DDBJ whole genome shotgun (WGS) entry which is preliminary data.</text>
</comment>
<dbReference type="PANTHER" id="PTHR43304">
    <property type="entry name" value="PHYTOCHROME-LIKE PROTEIN CPH1"/>
    <property type="match status" value="1"/>
</dbReference>
<evidence type="ECO:0000256" key="4">
    <source>
        <dbReference type="ARBA" id="ARBA00022679"/>
    </source>
</evidence>
<dbReference type="PROSITE" id="PS50113">
    <property type="entry name" value="PAC"/>
    <property type="match status" value="3"/>
</dbReference>
<dbReference type="GO" id="GO:0004673">
    <property type="term" value="F:protein histidine kinase activity"/>
    <property type="evidence" value="ECO:0007669"/>
    <property type="project" value="UniProtKB-EC"/>
</dbReference>
<dbReference type="NCBIfam" id="TIGR00229">
    <property type="entry name" value="sensory_box"/>
    <property type="match status" value="5"/>
</dbReference>
<dbReference type="Gene3D" id="3.30.450.20">
    <property type="entry name" value="PAS domain"/>
    <property type="match status" value="5"/>
</dbReference>
<feature type="domain" description="PAC" evidence="8">
    <location>
        <begin position="413"/>
        <end position="465"/>
    </location>
</feature>
<accession>A0A4R0NEN3</accession>
<dbReference type="Pfam" id="PF00989">
    <property type="entry name" value="PAS"/>
    <property type="match status" value="1"/>
</dbReference>
<dbReference type="CDD" id="cd00130">
    <property type="entry name" value="PAS"/>
    <property type="match status" value="4"/>
</dbReference>
<evidence type="ECO:0000313" key="9">
    <source>
        <dbReference type="EMBL" id="TCC98167.1"/>
    </source>
</evidence>
<dbReference type="InterPro" id="IPR013767">
    <property type="entry name" value="PAS_fold"/>
</dbReference>
<evidence type="ECO:0000256" key="1">
    <source>
        <dbReference type="ARBA" id="ARBA00000085"/>
    </source>
</evidence>
<feature type="domain" description="PAS" evidence="7">
    <location>
        <begin position="342"/>
        <end position="413"/>
    </location>
</feature>
<dbReference type="EC" id="2.7.13.3" evidence="2"/>
<proteinExistence type="predicted"/>
<evidence type="ECO:0000259" key="8">
    <source>
        <dbReference type="PROSITE" id="PS50113"/>
    </source>
</evidence>
<evidence type="ECO:0000256" key="3">
    <source>
        <dbReference type="ARBA" id="ARBA00022553"/>
    </source>
</evidence>
<reference evidence="9 10" key="1">
    <citation type="submission" date="2019-02" db="EMBL/GenBank/DDBJ databases">
        <title>Pedobacter sp. RP-1-14 sp. nov., isolated from Arctic soil.</title>
        <authorList>
            <person name="Dahal R.H."/>
        </authorList>
    </citation>
    <scope>NUCLEOTIDE SEQUENCE [LARGE SCALE GENOMIC DNA]</scope>
    <source>
        <strain evidence="9 10">RP-1-14</strain>
    </source>
</reference>
<name>A0A4R0NEN3_9SPHI</name>
<feature type="domain" description="PAC" evidence="8">
    <location>
        <begin position="777"/>
        <end position="828"/>
    </location>
</feature>
<dbReference type="EMBL" id="SJSL01000007">
    <property type="protein sequence ID" value="TCC98167.1"/>
    <property type="molecule type" value="Genomic_DNA"/>
</dbReference>
<dbReference type="PANTHER" id="PTHR43304:SF1">
    <property type="entry name" value="PAC DOMAIN-CONTAINING PROTEIN"/>
    <property type="match status" value="1"/>
</dbReference>
<protein>
    <recommendedName>
        <fullName evidence="2">histidine kinase</fullName>
        <ecNumber evidence="2">2.7.13.3</ecNumber>
    </recommendedName>
</protein>
<comment type="catalytic activity">
    <reaction evidence="1">
        <text>ATP + protein L-histidine = ADP + protein N-phospho-L-histidine.</text>
        <dbReference type="EC" id="2.7.13.3"/>
    </reaction>
</comment>
<keyword evidence="3" id="KW-0597">Phosphoprotein</keyword>
<dbReference type="InterPro" id="IPR000014">
    <property type="entry name" value="PAS"/>
</dbReference>
<dbReference type="InterPro" id="IPR035965">
    <property type="entry name" value="PAS-like_dom_sf"/>
</dbReference>
<feature type="domain" description="PAS" evidence="7">
    <location>
        <begin position="703"/>
        <end position="769"/>
    </location>
</feature>
<organism evidence="9 10">
    <name type="scientific">Pedobacter psychroterrae</name>
    <dbReference type="NCBI Taxonomy" id="2530453"/>
    <lineage>
        <taxon>Bacteria</taxon>
        <taxon>Pseudomonadati</taxon>
        <taxon>Bacteroidota</taxon>
        <taxon>Sphingobacteriia</taxon>
        <taxon>Sphingobacteriales</taxon>
        <taxon>Sphingobacteriaceae</taxon>
        <taxon>Pedobacter</taxon>
    </lineage>
</organism>
<dbReference type="Pfam" id="PF12729">
    <property type="entry name" value="4HB_MCP_1"/>
    <property type="match status" value="1"/>
</dbReference>
<dbReference type="SUPFAM" id="SSF55785">
    <property type="entry name" value="PYP-like sensor domain (PAS domain)"/>
    <property type="match status" value="5"/>
</dbReference>
<dbReference type="InterPro" id="IPR001610">
    <property type="entry name" value="PAC"/>
</dbReference>
<dbReference type="SMART" id="SM00091">
    <property type="entry name" value="PAS"/>
    <property type="match status" value="4"/>
</dbReference>
<evidence type="ECO:0000313" key="10">
    <source>
        <dbReference type="Proteomes" id="UP000293347"/>
    </source>
</evidence>
<keyword evidence="6" id="KW-1133">Transmembrane helix</keyword>
<dbReference type="InterPro" id="IPR000700">
    <property type="entry name" value="PAS-assoc_C"/>
</dbReference>
<dbReference type="InterPro" id="IPR052162">
    <property type="entry name" value="Sensor_kinase/Photoreceptor"/>
</dbReference>
<gene>
    <name evidence="9" type="ORF">EZ437_18400</name>
</gene>